<dbReference type="InterPro" id="IPR006016">
    <property type="entry name" value="UspA"/>
</dbReference>
<dbReference type="Pfam" id="PF00582">
    <property type="entry name" value="Usp"/>
    <property type="match status" value="1"/>
</dbReference>
<reference evidence="4" key="1">
    <citation type="journal article" date="2019" name="Int. J. Syst. Evol. Microbiol.">
        <title>The Global Catalogue of Microorganisms (GCM) 10K type strain sequencing project: providing services to taxonomists for standard genome sequencing and annotation.</title>
        <authorList>
            <consortium name="The Broad Institute Genomics Platform"/>
            <consortium name="The Broad Institute Genome Sequencing Center for Infectious Disease"/>
            <person name="Wu L."/>
            <person name="Ma J."/>
        </authorList>
    </citation>
    <scope>NUCLEOTIDE SEQUENCE [LARGE SCALE GENOMIC DNA]</scope>
    <source>
        <strain evidence="4">KCTC 32465</strain>
    </source>
</reference>
<evidence type="ECO:0000313" key="3">
    <source>
        <dbReference type="EMBL" id="GHA58342.1"/>
    </source>
</evidence>
<name>A0ABQ3D9V3_9RHOB</name>
<accession>A0ABQ3D9V3</accession>
<dbReference type="InterPro" id="IPR014729">
    <property type="entry name" value="Rossmann-like_a/b/a_fold"/>
</dbReference>
<protein>
    <submittedName>
        <fullName evidence="3">Universal stress protein UspA</fullName>
    </submittedName>
</protein>
<dbReference type="PRINTS" id="PR01438">
    <property type="entry name" value="UNVRSLSTRESS"/>
</dbReference>
<dbReference type="CDD" id="cd00293">
    <property type="entry name" value="USP-like"/>
    <property type="match status" value="1"/>
</dbReference>
<evidence type="ECO:0000259" key="2">
    <source>
        <dbReference type="Pfam" id="PF00582"/>
    </source>
</evidence>
<dbReference type="Gene3D" id="3.40.50.620">
    <property type="entry name" value="HUPs"/>
    <property type="match status" value="1"/>
</dbReference>
<dbReference type="PANTHER" id="PTHR46268">
    <property type="entry name" value="STRESS RESPONSE PROTEIN NHAX"/>
    <property type="match status" value="1"/>
</dbReference>
<dbReference type="PANTHER" id="PTHR46268:SF6">
    <property type="entry name" value="UNIVERSAL STRESS PROTEIN UP12"/>
    <property type="match status" value="1"/>
</dbReference>
<feature type="domain" description="UspA" evidence="2">
    <location>
        <begin position="1"/>
        <end position="139"/>
    </location>
</feature>
<sequence length="139" mass="14828">MKKILCAVDLGQSDKSADVLKQANALAQLQGSKLSVITVVPDFGMSIVGSFFDKGSLDKALAKANADLHSFVTETLPDTKVQHIVALGTVYEEVLEAAKKLKVDLVVIGANKPDLKDKMLGPNAARVARHAKASVYIVR</sequence>
<comment type="caution">
    <text evidence="3">The sequence shown here is derived from an EMBL/GenBank/DDBJ whole genome shotgun (WGS) entry which is preliminary data.</text>
</comment>
<keyword evidence="4" id="KW-1185">Reference proteome</keyword>
<proteinExistence type="inferred from homology"/>
<dbReference type="RefSeq" id="WP_189641062.1">
    <property type="nucleotide sequence ID" value="NZ_BMZF01000008.1"/>
</dbReference>
<dbReference type="Proteomes" id="UP000634455">
    <property type="component" value="Unassembled WGS sequence"/>
</dbReference>
<evidence type="ECO:0000313" key="4">
    <source>
        <dbReference type="Proteomes" id="UP000634455"/>
    </source>
</evidence>
<dbReference type="SUPFAM" id="SSF52402">
    <property type="entry name" value="Adenine nucleotide alpha hydrolases-like"/>
    <property type="match status" value="1"/>
</dbReference>
<organism evidence="3 4">
    <name type="scientific">Paramylibacter ulvae</name>
    <dbReference type="NCBI Taxonomy" id="1651968"/>
    <lineage>
        <taxon>Bacteria</taxon>
        <taxon>Pseudomonadati</taxon>
        <taxon>Pseudomonadota</taxon>
        <taxon>Alphaproteobacteria</taxon>
        <taxon>Rhodobacterales</taxon>
        <taxon>Paracoccaceae</taxon>
        <taxon>Paramylibacter</taxon>
    </lineage>
</organism>
<dbReference type="EMBL" id="BMZF01000008">
    <property type="protein sequence ID" value="GHA58342.1"/>
    <property type="molecule type" value="Genomic_DNA"/>
</dbReference>
<dbReference type="InterPro" id="IPR006015">
    <property type="entry name" value="Universal_stress_UspA"/>
</dbReference>
<evidence type="ECO:0000256" key="1">
    <source>
        <dbReference type="ARBA" id="ARBA00008791"/>
    </source>
</evidence>
<gene>
    <name evidence="3" type="ORF">GCM10008927_24920</name>
</gene>
<comment type="similarity">
    <text evidence="1">Belongs to the universal stress protein A family.</text>
</comment>